<gene>
    <name evidence="2" type="ORF">GCM10010446_06660</name>
</gene>
<name>A0ABN3WSC9_9ACTN</name>
<keyword evidence="3" id="KW-1185">Reference proteome</keyword>
<accession>A0ABN3WSC9</accession>
<sequence>MGRNSDSWSDTHNPLFADAEALTAFRTEAGSTPWAEPRESGRQPDPYMDAGHAAENIADHLGISRAEMDDEVDEFAVPVGPRGWHAQPWRRGSGRRTACRCDARPGRGRTRAR</sequence>
<protein>
    <submittedName>
        <fullName evidence="2">Uncharacterized protein</fullName>
    </submittedName>
</protein>
<organism evidence="2 3">
    <name type="scientific">Streptomyces enissocaesilis</name>
    <dbReference type="NCBI Taxonomy" id="332589"/>
    <lineage>
        <taxon>Bacteria</taxon>
        <taxon>Bacillati</taxon>
        <taxon>Actinomycetota</taxon>
        <taxon>Actinomycetes</taxon>
        <taxon>Kitasatosporales</taxon>
        <taxon>Streptomycetaceae</taxon>
        <taxon>Streptomyces</taxon>
        <taxon>Streptomyces rochei group</taxon>
    </lineage>
</organism>
<comment type="caution">
    <text evidence="2">The sequence shown here is derived from an EMBL/GenBank/DDBJ whole genome shotgun (WGS) entry which is preliminary data.</text>
</comment>
<evidence type="ECO:0000313" key="2">
    <source>
        <dbReference type="EMBL" id="GAA2925124.1"/>
    </source>
</evidence>
<dbReference type="EMBL" id="BAAAUD010000010">
    <property type="protein sequence ID" value="GAA2925124.1"/>
    <property type="molecule type" value="Genomic_DNA"/>
</dbReference>
<evidence type="ECO:0000256" key="1">
    <source>
        <dbReference type="SAM" id="MobiDB-lite"/>
    </source>
</evidence>
<dbReference type="Proteomes" id="UP001500403">
    <property type="component" value="Unassembled WGS sequence"/>
</dbReference>
<evidence type="ECO:0000313" key="3">
    <source>
        <dbReference type="Proteomes" id="UP001500403"/>
    </source>
</evidence>
<reference evidence="2 3" key="1">
    <citation type="journal article" date="2019" name="Int. J. Syst. Evol. Microbiol.">
        <title>The Global Catalogue of Microorganisms (GCM) 10K type strain sequencing project: providing services to taxonomists for standard genome sequencing and annotation.</title>
        <authorList>
            <consortium name="The Broad Institute Genomics Platform"/>
            <consortium name="The Broad Institute Genome Sequencing Center for Infectious Disease"/>
            <person name="Wu L."/>
            <person name="Ma J."/>
        </authorList>
    </citation>
    <scope>NUCLEOTIDE SEQUENCE [LARGE SCALE GENOMIC DNA]</scope>
    <source>
        <strain evidence="2 3">JCM 9088</strain>
    </source>
</reference>
<feature type="region of interest" description="Disordered" evidence="1">
    <location>
        <begin position="79"/>
        <end position="113"/>
    </location>
</feature>
<feature type="region of interest" description="Disordered" evidence="1">
    <location>
        <begin position="28"/>
        <end position="50"/>
    </location>
</feature>
<proteinExistence type="predicted"/>